<gene>
    <name evidence="1" type="ORF">PoB_001836300</name>
</gene>
<feature type="non-terminal residue" evidence="1">
    <location>
        <position position="1"/>
    </location>
</feature>
<evidence type="ECO:0000313" key="2">
    <source>
        <dbReference type="Proteomes" id="UP000735302"/>
    </source>
</evidence>
<dbReference type="AlphaFoldDB" id="A0AAV3ZB80"/>
<sequence>DPEIKVFEIEPSFNCVADYQIVGEDYTLLEFDVSGNSSRYSFKKDVWPHFEYKTRRSGRLSKAMLFCTPFTIPQNGFCATKDFFPNGCSCEHVGNDTFRLRANFTIGMREMSHGQISLTWPGKYGPVRYDHDLSEVKPKPTEPKIYVFRKSSYFTCTEDYQVLGVDYTLLELDVSKNHSSYNYEGDQGPRFEYKIRSNGKFSEAKTFCRPFADRQKGFCVPKQSFPNGCSCEQVGVDRYRLSANFTVTALDMSRGMLSLTWPGKRGALRYDYNLPEVKTRPTREQEEKPEAETKGLRTAHILGAVQATGLLTTGGYLYF</sequence>
<reference evidence="1 2" key="1">
    <citation type="journal article" date="2021" name="Elife">
        <title>Chloroplast acquisition without the gene transfer in kleptoplastic sea slugs, Plakobranchus ocellatus.</title>
        <authorList>
            <person name="Maeda T."/>
            <person name="Takahashi S."/>
            <person name="Yoshida T."/>
            <person name="Shimamura S."/>
            <person name="Takaki Y."/>
            <person name="Nagai Y."/>
            <person name="Toyoda A."/>
            <person name="Suzuki Y."/>
            <person name="Arimoto A."/>
            <person name="Ishii H."/>
            <person name="Satoh N."/>
            <person name="Nishiyama T."/>
            <person name="Hasebe M."/>
            <person name="Maruyama T."/>
            <person name="Minagawa J."/>
            <person name="Obokata J."/>
            <person name="Shigenobu S."/>
        </authorList>
    </citation>
    <scope>NUCLEOTIDE SEQUENCE [LARGE SCALE GENOMIC DNA]</scope>
</reference>
<name>A0AAV3ZB80_9GAST</name>
<dbReference type="EMBL" id="BLXT01002185">
    <property type="protein sequence ID" value="GFN91857.1"/>
    <property type="molecule type" value="Genomic_DNA"/>
</dbReference>
<keyword evidence="2" id="KW-1185">Reference proteome</keyword>
<dbReference type="Proteomes" id="UP000735302">
    <property type="component" value="Unassembled WGS sequence"/>
</dbReference>
<comment type="caution">
    <text evidence="1">The sequence shown here is derived from an EMBL/GenBank/DDBJ whole genome shotgun (WGS) entry which is preliminary data.</text>
</comment>
<accession>A0AAV3ZB80</accession>
<feature type="non-terminal residue" evidence="1">
    <location>
        <position position="319"/>
    </location>
</feature>
<evidence type="ECO:0000313" key="1">
    <source>
        <dbReference type="EMBL" id="GFN91857.1"/>
    </source>
</evidence>
<protein>
    <submittedName>
        <fullName evidence="1">Uncharacterized protein</fullName>
    </submittedName>
</protein>
<organism evidence="1 2">
    <name type="scientific">Plakobranchus ocellatus</name>
    <dbReference type="NCBI Taxonomy" id="259542"/>
    <lineage>
        <taxon>Eukaryota</taxon>
        <taxon>Metazoa</taxon>
        <taxon>Spiralia</taxon>
        <taxon>Lophotrochozoa</taxon>
        <taxon>Mollusca</taxon>
        <taxon>Gastropoda</taxon>
        <taxon>Heterobranchia</taxon>
        <taxon>Euthyneura</taxon>
        <taxon>Panpulmonata</taxon>
        <taxon>Sacoglossa</taxon>
        <taxon>Placobranchoidea</taxon>
        <taxon>Plakobranchidae</taxon>
        <taxon>Plakobranchus</taxon>
    </lineage>
</organism>
<proteinExistence type="predicted"/>